<dbReference type="SUPFAM" id="SSF52540">
    <property type="entry name" value="P-loop containing nucleoside triphosphate hydrolases"/>
    <property type="match status" value="1"/>
</dbReference>
<dbReference type="EMBL" id="JAUIQD010000005">
    <property type="protein sequence ID" value="KAK3349347.1"/>
    <property type="molecule type" value="Genomic_DNA"/>
</dbReference>
<evidence type="ECO:0000256" key="1">
    <source>
        <dbReference type="SAM" id="Coils"/>
    </source>
</evidence>
<sequence>MSSPRVEEPSSAVEGIERTGLASSQNTNFAWSNCSNQNARERVFLKQQAVDDALHHGMEICSELRTAMEQEDSAGTAAADRIFSEEIRGWIEEIEKLNKANHALEILVGLAGDTVSYNNNEDPETPFRAEVVFRSYDDVAQELRGIFESLAQRNALNDQEGEDPEEEENIMHQLAEMEHSISEGCKKVQAVWGLDQEDVVKRNTAQSLLDSSTVVLHHLGTTKTICSSNLGEFAEKIKPYLDSSVMNEGFAAWPLVTEAKLFIKVDFLEHGIVLVDLPGLSDAVESRAKVAEKFYQRLEVTTIVTPARRAIDGKTGVQLMDEYHTLRMELDGKYHKKRFCVVVSQIDKIDCDVFRKDSVTAKKDAGLQRDSRQIQALTGRLATLEAQLRNEQSRALDNVTALKPRGRGSTQLKKGEHLYNQLERDTFRVQAKSKTDHVKNPKTEKADCDRELAMLLARQKWTCIQVNCASITKAIKRSFAIRQKRLASEKGTNPLYDGSVEVFPVSATAFRDHLKGRKSVGSPSVNYTGIPRLRQWLATIALEKREEHLNVILNSLERLLVEIQRWTRPKDLATYFPRKTVEDSLHGIHARYTQLLEVGLSRSYLKVKSMNPLEKAGPDQCRKVAGKAATRWAIQNSQDKASSALMSWVTFQAVLERNGGPYRSKGRGAYQYNFPEALAAAILDMAVERWHSIFHVKIPGTEKPIVNAVSKVWETYIDNLTRVQLTAPGIMPQFKECLEAIRSLQKELRDRIHATLQALSKCASEVHPEFLDSLRSQLTPIFKKSLEITGKGHYVARRAQLNVEVKHSCEHMCQNGYAKMISKYQSHLEELPRRFEDHLAFAVTKAQNHITSLFDSLATVEDKDSDVPEVLENKRNFQGHLKKSVMGWHHNWCSPNERPRFIEAEDAEVPAAYVEEADDQNDDAIRVGNGYTEGTADMMDEDSN</sequence>
<feature type="region of interest" description="Disordered" evidence="2">
    <location>
        <begin position="918"/>
        <end position="944"/>
    </location>
</feature>
<accession>A0AAJ0HEF3</accession>
<keyword evidence="4" id="KW-1185">Reference proteome</keyword>
<dbReference type="PANTHER" id="PTHR36681:SF3">
    <property type="entry name" value="NUCLEAR GTPASE, GERMINAL CENTER-ASSOCIATED, TANDEM DUPLICATE 3"/>
    <property type="match status" value="1"/>
</dbReference>
<feature type="region of interest" description="Disordered" evidence="2">
    <location>
        <begin position="1"/>
        <end position="20"/>
    </location>
</feature>
<feature type="coiled-coil region" evidence="1">
    <location>
        <begin position="367"/>
        <end position="394"/>
    </location>
</feature>
<evidence type="ECO:0000313" key="3">
    <source>
        <dbReference type="EMBL" id="KAK3349347.1"/>
    </source>
</evidence>
<keyword evidence="1" id="KW-0175">Coiled coil</keyword>
<protein>
    <submittedName>
        <fullName evidence="3">Uncharacterized protein</fullName>
    </submittedName>
</protein>
<dbReference type="Gene3D" id="3.40.50.300">
    <property type="entry name" value="P-loop containing nucleotide triphosphate hydrolases"/>
    <property type="match status" value="1"/>
</dbReference>
<evidence type="ECO:0000313" key="4">
    <source>
        <dbReference type="Proteomes" id="UP001275084"/>
    </source>
</evidence>
<organism evidence="3 4">
    <name type="scientific">Lasiosphaeria hispida</name>
    <dbReference type="NCBI Taxonomy" id="260671"/>
    <lineage>
        <taxon>Eukaryota</taxon>
        <taxon>Fungi</taxon>
        <taxon>Dikarya</taxon>
        <taxon>Ascomycota</taxon>
        <taxon>Pezizomycotina</taxon>
        <taxon>Sordariomycetes</taxon>
        <taxon>Sordariomycetidae</taxon>
        <taxon>Sordariales</taxon>
        <taxon>Lasiosphaeriaceae</taxon>
        <taxon>Lasiosphaeria</taxon>
    </lineage>
</organism>
<reference evidence="3" key="2">
    <citation type="submission" date="2023-06" db="EMBL/GenBank/DDBJ databases">
        <authorList>
            <consortium name="Lawrence Berkeley National Laboratory"/>
            <person name="Haridas S."/>
            <person name="Hensen N."/>
            <person name="Bonometti L."/>
            <person name="Westerberg I."/>
            <person name="Brannstrom I.O."/>
            <person name="Guillou S."/>
            <person name="Cros-Aarteil S."/>
            <person name="Calhoun S."/>
            <person name="Kuo A."/>
            <person name="Mondo S."/>
            <person name="Pangilinan J."/>
            <person name="Riley R."/>
            <person name="Labutti K."/>
            <person name="Andreopoulos B."/>
            <person name="Lipzen A."/>
            <person name="Chen C."/>
            <person name="Yanf M."/>
            <person name="Daum C."/>
            <person name="Ng V."/>
            <person name="Clum A."/>
            <person name="Steindorff A."/>
            <person name="Ohm R."/>
            <person name="Martin F."/>
            <person name="Silar P."/>
            <person name="Natvig D."/>
            <person name="Lalanne C."/>
            <person name="Gautier V."/>
            <person name="Ament-Velasquez S.L."/>
            <person name="Kruys A."/>
            <person name="Hutchinson M.I."/>
            <person name="Powell A.J."/>
            <person name="Barry K."/>
            <person name="Miller A.N."/>
            <person name="Grigoriev I.V."/>
            <person name="Debuchy R."/>
            <person name="Gladieux P."/>
            <person name="Thoren M.H."/>
            <person name="Johannesson H."/>
        </authorList>
    </citation>
    <scope>NUCLEOTIDE SEQUENCE</scope>
    <source>
        <strain evidence="3">CBS 955.72</strain>
    </source>
</reference>
<dbReference type="PANTHER" id="PTHR36681">
    <property type="entry name" value="NUCLEAR GTPASE, GERMINAL CENTER-ASSOCIATED, TANDEM DUPLICATE 3"/>
    <property type="match status" value="1"/>
</dbReference>
<dbReference type="InterPro" id="IPR027417">
    <property type="entry name" value="P-loop_NTPase"/>
</dbReference>
<comment type="caution">
    <text evidence="3">The sequence shown here is derived from an EMBL/GenBank/DDBJ whole genome shotgun (WGS) entry which is preliminary data.</text>
</comment>
<dbReference type="AlphaFoldDB" id="A0AAJ0HEF3"/>
<proteinExistence type="predicted"/>
<name>A0AAJ0HEF3_9PEZI</name>
<evidence type="ECO:0000256" key="2">
    <source>
        <dbReference type="SAM" id="MobiDB-lite"/>
    </source>
</evidence>
<dbReference type="Proteomes" id="UP001275084">
    <property type="component" value="Unassembled WGS sequence"/>
</dbReference>
<gene>
    <name evidence="3" type="ORF">B0T25DRAFT_569990</name>
</gene>
<reference evidence="3" key="1">
    <citation type="journal article" date="2023" name="Mol. Phylogenet. Evol.">
        <title>Genome-scale phylogeny and comparative genomics of the fungal order Sordariales.</title>
        <authorList>
            <person name="Hensen N."/>
            <person name="Bonometti L."/>
            <person name="Westerberg I."/>
            <person name="Brannstrom I.O."/>
            <person name="Guillou S."/>
            <person name="Cros-Aarteil S."/>
            <person name="Calhoun S."/>
            <person name="Haridas S."/>
            <person name="Kuo A."/>
            <person name="Mondo S."/>
            <person name="Pangilinan J."/>
            <person name="Riley R."/>
            <person name="LaButti K."/>
            <person name="Andreopoulos B."/>
            <person name="Lipzen A."/>
            <person name="Chen C."/>
            <person name="Yan M."/>
            <person name="Daum C."/>
            <person name="Ng V."/>
            <person name="Clum A."/>
            <person name="Steindorff A."/>
            <person name="Ohm R.A."/>
            <person name="Martin F."/>
            <person name="Silar P."/>
            <person name="Natvig D.O."/>
            <person name="Lalanne C."/>
            <person name="Gautier V."/>
            <person name="Ament-Velasquez S.L."/>
            <person name="Kruys A."/>
            <person name="Hutchinson M.I."/>
            <person name="Powell A.J."/>
            <person name="Barry K."/>
            <person name="Miller A.N."/>
            <person name="Grigoriev I.V."/>
            <person name="Debuchy R."/>
            <person name="Gladieux P."/>
            <person name="Hiltunen Thoren M."/>
            <person name="Johannesson H."/>
        </authorList>
    </citation>
    <scope>NUCLEOTIDE SEQUENCE</scope>
    <source>
        <strain evidence="3">CBS 955.72</strain>
    </source>
</reference>